<comment type="caution">
    <text evidence="1">The sequence shown here is derived from an EMBL/GenBank/DDBJ whole genome shotgun (WGS) entry which is preliminary data.</text>
</comment>
<accession>A0A840A5W2</accession>
<proteinExistence type="predicted"/>
<gene>
    <name evidence="1" type="ORF">GGQ61_003478</name>
</gene>
<protein>
    <submittedName>
        <fullName evidence="1">Uncharacterized protein</fullName>
    </submittedName>
</protein>
<evidence type="ECO:0000313" key="2">
    <source>
        <dbReference type="Proteomes" id="UP000530564"/>
    </source>
</evidence>
<organism evidence="1 2">
    <name type="scientific">Phenylobacterium haematophilum</name>
    <dbReference type="NCBI Taxonomy" id="98513"/>
    <lineage>
        <taxon>Bacteria</taxon>
        <taxon>Pseudomonadati</taxon>
        <taxon>Pseudomonadota</taxon>
        <taxon>Alphaproteobacteria</taxon>
        <taxon>Caulobacterales</taxon>
        <taxon>Caulobacteraceae</taxon>
        <taxon>Phenylobacterium</taxon>
    </lineage>
</organism>
<sequence>MQVELAEERIFRIADRFSLEHAEGRAWAKRLEAFGALARVTGLFSQPKDDEFAVIYRERRLQPFWRIAVSTATAYKRRRSYTVAVAPEVRQVDLDGKAFDAADGRFLLEGLESCREEARREVFVDGLSKQATPALATYLQHDAVETDAETLAKATAEGMVVVPPQAKASMVVRDVVAAAIGKIDADTVTEELVRVEAVDLYYRPIHAFRYRRADKEAVVEFDAVTGEARVGGATFEQYLGKALDPRFLLDVGAETLNFVVPGANLAKLIIVKGMEMKGMRPS</sequence>
<name>A0A840A5W2_9CAUL</name>
<reference evidence="1 2" key="1">
    <citation type="submission" date="2020-08" db="EMBL/GenBank/DDBJ databases">
        <title>Genomic Encyclopedia of Type Strains, Phase IV (KMG-IV): sequencing the most valuable type-strain genomes for metagenomic binning, comparative biology and taxonomic classification.</title>
        <authorList>
            <person name="Goeker M."/>
        </authorList>
    </citation>
    <scope>NUCLEOTIDE SEQUENCE [LARGE SCALE GENOMIC DNA]</scope>
    <source>
        <strain evidence="1 2">DSM 21793</strain>
    </source>
</reference>
<dbReference type="RefSeq" id="WP_183775513.1">
    <property type="nucleotide sequence ID" value="NZ_JACIDK010000005.1"/>
</dbReference>
<evidence type="ECO:0000313" key="1">
    <source>
        <dbReference type="EMBL" id="MBB3892742.1"/>
    </source>
</evidence>
<keyword evidence="2" id="KW-1185">Reference proteome</keyword>
<dbReference type="EMBL" id="JACIDK010000005">
    <property type="protein sequence ID" value="MBB3892742.1"/>
    <property type="molecule type" value="Genomic_DNA"/>
</dbReference>
<dbReference type="AlphaFoldDB" id="A0A840A5W2"/>
<dbReference type="Proteomes" id="UP000530564">
    <property type="component" value="Unassembled WGS sequence"/>
</dbReference>